<feature type="region of interest" description="Disordered" evidence="1">
    <location>
        <begin position="512"/>
        <end position="584"/>
    </location>
</feature>
<evidence type="ECO:0000313" key="3">
    <source>
        <dbReference type="Proteomes" id="UP000000561"/>
    </source>
</evidence>
<dbReference type="VEuPathDB" id="FungiDB:UMAG_04891"/>
<evidence type="ECO:0000313" key="2">
    <source>
        <dbReference type="EMBL" id="KIS67018.1"/>
    </source>
</evidence>
<dbReference type="InParanoid" id="A0A0D1CJE3"/>
<dbReference type="EMBL" id="CM003154">
    <property type="protein sequence ID" value="KIS67018.1"/>
    <property type="molecule type" value="Genomic_DNA"/>
</dbReference>
<accession>A0A0D1CJE3</accession>
<name>A0A0D1CJE3_MYCMD</name>
<dbReference type="OrthoDB" id="3366521at2759"/>
<dbReference type="GeneID" id="23564928"/>
<organism evidence="2 3">
    <name type="scientific">Mycosarcoma maydis</name>
    <name type="common">Corn smut fungus</name>
    <name type="synonym">Ustilago maydis</name>
    <dbReference type="NCBI Taxonomy" id="5270"/>
    <lineage>
        <taxon>Eukaryota</taxon>
        <taxon>Fungi</taxon>
        <taxon>Dikarya</taxon>
        <taxon>Basidiomycota</taxon>
        <taxon>Ustilaginomycotina</taxon>
        <taxon>Ustilaginomycetes</taxon>
        <taxon>Ustilaginales</taxon>
        <taxon>Ustilaginaceae</taxon>
        <taxon>Mycosarcoma</taxon>
    </lineage>
</organism>
<feature type="compositionally biased region" description="Acidic residues" evidence="1">
    <location>
        <begin position="567"/>
        <end position="584"/>
    </location>
</feature>
<feature type="compositionally biased region" description="Basic and acidic residues" evidence="1">
    <location>
        <begin position="363"/>
        <end position="378"/>
    </location>
</feature>
<dbReference type="Proteomes" id="UP000000561">
    <property type="component" value="Chromosome 15"/>
</dbReference>
<proteinExistence type="predicted"/>
<dbReference type="STRING" id="237631.A0A0D1CJE3"/>
<keyword evidence="3" id="KW-1185">Reference proteome</keyword>
<feature type="region of interest" description="Disordered" evidence="1">
    <location>
        <begin position="353"/>
        <end position="378"/>
    </location>
</feature>
<dbReference type="RefSeq" id="XP_011391217.1">
    <property type="nucleotide sequence ID" value="XM_011392915.1"/>
</dbReference>
<dbReference type="KEGG" id="uma:UMAG_04891"/>
<protein>
    <submittedName>
        <fullName evidence="2">Uncharacterized protein</fullName>
    </submittedName>
</protein>
<sequence length="584" mass="64139">MSTITSRRAGFGTSFARRHTARVPDQSVATILAPASGKNQDRLSCFGEPVEHGSLLESADVSFNVLSNASSLSNSLPASINSSPSATTTPGHVDQQQLLSHQILQLSGNIATCVHQNELVISLLMRLVASSESIASRRNLAGHSKAQIASPSSPTGARFASDNIGVTKANASSKTDHNYVFRHTMGEVMTVQQTNSNMLHLENSLNTLYQAPVFETWTGSATEMQHIGGTEGLLSKSHNRRETALTATPDSSLHEIEHSGSSGRGAFDNLPITSAAITADQQTNHAPLICYTSMSGTPASLYMTENGQQRLTSRRTSLCISKMTQRDGSDITTFTSIDSMQCLLNDQLPPQKRKRVEIEEIDDSSKESRSTAPETDKSDWDIVGHWQDWQVPRQQPLSVSESLPRAKHRTLREVRAEIKASSNRPSGSIGRIPLKQYLEVSGPDECRAVRRLGRKLYMAWLEPNTRFRKQENARLMACVNRIEHDFPVLADCEGHWKARQLMLQIIDNSIDEHKSSERRNTKMPKASANDVPSRRRGRPKGTTAAVMAQTRQEHTLADSGEPGNESIETDSDNDSDSSDSETDV</sequence>
<reference evidence="2 3" key="1">
    <citation type="journal article" date="2006" name="Nature">
        <title>Insights from the genome of the biotrophic fungal plant pathogen Ustilago maydis.</title>
        <authorList>
            <person name="Kamper J."/>
            <person name="Kahmann R."/>
            <person name="Bolker M."/>
            <person name="Ma L.J."/>
            <person name="Brefort T."/>
            <person name="Saville B.J."/>
            <person name="Banuett F."/>
            <person name="Kronstad J.W."/>
            <person name="Gold S.E."/>
            <person name="Muller O."/>
            <person name="Perlin M.H."/>
            <person name="Wosten H.A."/>
            <person name="de Vries R."/>
            <person name="Ruiz-Herrera J."/>
            <person name="Reynaga-Pena C.G."/>
            <person name="Snetselaar K."/>
            <person name="McCann M."/>
            <person name="Perez-Martin J."/>
            <person name="Feldbrugge M."/>
            <person name="Basse C.W."/>
            <person name="Steinberg G."/>
            <person name="Ibeas J.I."/>
            <person name="Holloman W."/>
            <person name="Guzman P."/>
            <person name="Farman M."/>
            <person name="Stajich J.E."/>
            <person name="Sentandreu R."/>
            <person name="Gonzalez-Prieto J.M."/>
            <person name="Kennell J.C."/>
            <person name="Molina L."/>
            <person name="Schirawski J."/>
            <person name="Mendoza-Mendoza A."/>
            <person name="Greilinger D."/>
            <person name="Munch K."/>
            <person name="Rossel N."/>
            <person name="Scherer M."/>
            <person name="Vranes M."/>
            <person name="Ladendorf O."/>
            <person name="Vincon V."/>
            <person name="Fuchs U."/>
            <person name="Sandrock B."/>
            <person name="Meng S."/>
            <person name="Ho E.C."/>
            <person name="Cahill M.J."/>
            <person name="Boyce K.J."/>
            <person name="Klose J."/>
            <person name="Klosterman S.J."/>
            <person name="Deelstra H.J."/>
            <person name="Ortiz-Castellanos L."/>
            <person name="Li W."/>
            <person name="Sanchez-Alonso P."/>
            <person name="Schreier P.H."/>
            <person name="Hauser-Hahn I."/>
            <person name="Vaupel M."/>
            <person name="Koopmann E."/>
            <person name="Friedrich G."/>
            <person name="Voss H."/>
            <person name="Schluter T."/>
            <person name="Margolis J."/>
            <person name="Platt D."/>
            <person name="Swimmer C."/>
            <person name="Gnirke A."/>
            <person name="Chen F."/>
            <person name="Vysotskaia V."/>
            <person name="Mannhaupt G."/>
            <person name="Guldener U."/>
            <person name="Munsterkotter M."/>
            <person name="Haase D."/>
            <person name="Oesterheld M."/>
            <person name="Mewes H.W."/>
            <person name="Mauceli E.W."/>
            <person name="DeCaprio D."/>
            <person name="Wade C.M."/>
            <person name="Butler J."/>
            <person name="Young S."/>
            <person name="Jaffe D.B."/>
            <person name="Calvo S."/>
            <person name="Nusbaum C."/>
            <person name="Galagan J."/>
            <person name="Birren B.W."/>
        </authorList>
    </citation>
    <scope>NUCLEOTIDE SEQUENCE [LARGE SCALE GENOMIC DNA]</scope>
    <source>
        <strain evidence="3">DSM 14603 / FGSC 9021 / UM521</strain>
    </source>
</reference>
<evidence type="ECO:0000256" key="1">
    <source>
        <dbReference type="SAM" id="MobiDB-lite"/>
    </source>
</evidence>
<dbReference type="AlphaFoldDB" id="A0A0D1CJE3"/>
<gene>
    <name evidence="2" type="ORF">UMAG_04891</name>
</gene>